<reference evidence="2" key="1">
    <citation type="journal article" date="2023" name="IMA Fungus">
        <title>Comparative genomic study of the Penicillium genus elucidates a diverse pangenome and 15 lateral gene transfer events.</title>
        <authorList>
            <person name="Petersen C."/>
            <person name="Sorensen T."/>
            <person name="Nielsen M.R."/>
            <person name="Sondergaard T.E."/>
            <person name="Sorensen J.L."/>
            <person name="Fitzpatrick D.A."/>
            <person name="Frisvad J.C."/>
            <person name="Nielsen K.L."/>
        </authorList>
    </citation>
    <scope>NUCLEOTIDE SEQUENCE</scope>
    <source>
        <strain evidence="2">IBT 17514</strain>
    </source>
</reference>
<proteinExistence type="predicted"/>
<feature type="region of interest" description="Disordered" evidence="1">
    <location>
        <begin position="92"/>
        <end position="112"/>
    </location>
</feature>
<dbReference type="EMBL" id="JAQJAN010000002">
    <property type="protein sequence ID" value="KAJ5738073.1"/>
    <property type="molecule type" value="Genomic_DNA"/>
</dbReference>
<protein>
    <recommendedName>
        <fullName evidence="4">Condensation domain-containing protein</fullName>
    </recommendedName>
</protein>
<name>A0AAD6HTU9_9EURO</name>
<evidence type="ECO:0000313" key="3">
    <source>
        <dbReference type="Proteomes" id="UP001215712"/>
    </source>
</evidence>
<keyword evidence="3" id="KW-1185">Reference proteome</keyword>
<evidence type="ECO:0000313" key="2">
    <source>
        <dbReference type="EMBL" id="KAJ5738073.1"/>
    </source>
</evidence>
<dbReference type="InterPro" id="IPR023213">
    <property type="entry name" value="CAT-like_dom_sf"/>
</dbReference>
<accession>A0AAD6HTU9</accession>
<sequence length="112" mass="13124">MGKHLLRFAWCPDCNHEGQHTFVLTWHHALYDRPTFEKFMSSVTEFYYEGTVPQESVTMKSFVQYERSIQMKYLYQISEAEGDNYAIWPKAPSIPSNPRSARGMVQLPDRAD</sequence>
<dbReference type="Gene3D" id="3.30.559.10">
    <property type="entry name" value="Chloramphenicol acetyltransferase-like domain"/>
    <property type="match status" value="1"/>
</dbReference>
<dbReference type="Proteomes" id="UP001215712">
    <property type="component" value="Unassembled WGS sequence"/>
</dbReference>
<evidence type="ECO:0008006" key="4">
    <source>
        <dbReference type="Google" id="ProtNLM"/>
    </source>
</evidence>
<dbReference type="SUPFAM" id="SSF52777">
    <property type="entry name" value="CoA-dependent acyltransferases"/>
    <property type="match status" value="1"/>
</dbReference>
<reference evidence="2" key="2">
    <citation type="submission" date="2023-01" db="EMBL/GenBank/DDBJ databases">
        <authorList>
            <person name="Petersen C."/>
        </authorList>
    </citation>
    <scope>NUCLEOTIDE SEQUENCE</scope>
    <source>
        <strain evidence="2">IBT 17514</strain>
    </source>
</reference>
<gene>
    <name evidence="2" type="ORF">N7493_001228</name>
</gene>
<organism evidence="2 3">
    <name type="scientific">Penicillium malachiteum</name>
    <dbReference type="NCBI Taxonomy" id="1324776"/>
    <lineage>
        <taxon>Eukaryota</taxon>
        <taxon>Fungi</taxon>
        <taxon>Dikarya</taxon>
        <taxon>Ascomycota</taxon>
        <taxon>Pezizomycotina</taxon>
        <taxon>Eurotiomycetes</taxon>
        <taxon>Eurotiomycetidae</taxon>
        <taxon>Eurotiales</taxon>
        <taxon>Aspergillaceae</taxon>
        <taxon>Penicillium</taxon>
    </lineage>
</organism>
<dbReference type="AlphaFoldDB" id="A0AAD6HTU9"/>
<evidence type="ECO:0000256" key="1">
    <source>
        <dbReference type="SAM" id="MobiDB-lite"/>
    </source>
</evidence>
<comment type="caution">
    <text evidence="2">The sequence shown here is derived from an EMBL/GenBank/DDBJ whole genome shotgun (WGS) entry which is preliminary data.</text>
</comment>